<evidence type="ECO:0000313" key="3">
    <source>
        <dbReference type="Proteomes" id="UP001153636"/>
    </source>
</evidence>
<accession>A0A9P0CTD5</accession>
<sequence>MSDKSDDVEKTSKEMDRSNKNRIKSISDDKRQDKNEGQVNAGIMTRAQRKKSEFNTSIQGESVNFNNYEEINILEDKDDTNTLVNQSTDELFRPRSSLTRTPPNGITESIGKVENEPQLSKKRARADSSPANLERLKMLKETEKTQVPKERVENNEIITHHNEVHTTNMIDDIMNSLEILHDFLENNETSETKKKKETEAKSALFKTHKCVTALAYRIGYLENEIKHLTRTQIQTPTMPIPELSSESTTANIFTEKTYSMVAQRKHEDRTTQNTITEWKTPPKQDKHEILIKIQEEKNAKVVLSEIKQSLLKNNVNETIKSVNQLQSGGVIMQCNSADQQKKIKEALGSSGNFLIKENNDTDPMLMITGITKGYEPLEFINELVEQNSDIKISLGESVMSKIRFVTKKDCRNNRRENWILQMPPDIFKWFIQNEKISFDLTKNEDALLCDYFDNQKQLDNDKNDPQSLLDANISLTFEIPKTNIIDPIDNFTDATEFDFPEHNQSSFNKNYGLNKSDAETENESLNILDK</sequence>
<evidence type="ECO:0000313" key="2">
    <source>
        <dbReference type="EMBL" id="CAH1106178.1"/>
    </source>
</evidence>
<reference evidence="2" key="1">
    <citation type="submission" date="2022-01" db="EMBL/GenBank/DDBJ databases">
        <authorList>
            <person name="King R."/>
        </authorList>
    </citation>
    <scope>NUCLEOTIDE SEQUENCE</scope>
</reference>
<dbReference type="AlphaFoldDB" id="A0A9P0CTD5"/>
<evidence type="ECO:0000256" key="1">
    <source>
        <dbReference type="SAM" id="MobiDB-lite"/>
    </source>
</evidence>
<name>A0A9P0CTD5_9CUCU</name>
<keyword evidence="3" id="KW-1185">Reference proteome</keyword>
<organism evidence="2 3">
    <name type="scientific">Psylliodes chrysocephalus</name>
    <dbReference type="NCBI Taxonomy" id="3402493"/>
    <lineage>
        <taxon>Eukaryota</taxon>
        <taxon>Metazoa</taxon>
        <taxon>Ecdysozoa</taxon>
        <taxon>Arthropoda</taxon>
        <taxon>Hexapoda</taxon>
        <taxon>Insecta</taxon>
        <taxon>Pterygota</taxon>
        <taxon>Neoptera</taxon>
        <taxon>Endopterygota</taxon>
        <taxon>Coleoptera</taxon>
        <taxon>Polyphaga</taxon>
        <taxon>Cucujiformia</taxon>
        <taxon>Chrysomeloidea</taxon>
        <taxon>Chrysomelidae</taxon>
        <taxon>Galerucinae</taxon>
        <taxon>Alticini</taxon>
        <taxon>Psylliodes</taxon>
    </lineage>
</organism>
<feature type="compositionally biased region" description="Basic and acidic residues" evidence="1">
    <location>
        <begin position="1"/>
        <end position="36"/>
    </location>
</feature>
<gene>
    <name evidence="2" type="ORF">PSYICH_LOCUS6736</name>
</gene>
<feature type="region of interest" description="Disordered" evidence="1">
    <location>
        <begin position="1"/>
        <end position="55"/>
    </location>
</feature>
<protein>
    <submittedName>
        <fullName evidence="2">Uncharacterized protein</fullName>
    </submittedName>
</protein>
<proteinExistence type="predicted"/>
<dbReference type="OrthoDB" id="10042604at2759"/>
<dbReference type="EMBL" id="OV651814">
    <property type="protein sequence ID" value="CAH1106178.1"/>
    <property type="molecule type" value="Genomic_DNA"/>
</dbReference>
<dbReference type="Proteomes" id="UP001153636">
    <property type="component" value="Chromosome 2"/>
</dbReference>